<evidence type="ECO:0000313" key="3">
    <source>
        <dbReference type="EMBL" id="GAA1780708.1"/>
    </source>
</evidence>
<dbReference type="Proteomes" id="UP001500851">
    <property type="component" value="Unassembled WGS sequence"/>
</dbReference>
<proteinExistence type="predicted"/>
<evidence type="ECO:0000313" key="4">
    <source>
        <dbReference type="Proteomes" id="UP001500851"/>
    </source>
</evidence>
<dbReference type="Gene3D" id="3.40.50.12090">
    <property type="match status" value="1"/>
</dbReference>
<accession>A0ABP4XJ34</accession>
<sequence length="630" mass="64234">MRAHSFRFGRALASALALTGLVCAGIVAPAVPRAAAAGVVAPPPTDQTTRLAGVDRYATAVAVSRNAYPSGSRTALVALGTDFPDALSAVPLAARLEAPLLLTGTRSLPASTRAELQRLRPDRIIIVGGTGAVERAVETQLRSLAGNVARLSGADRFATAEAIARYGWGADGSAAAFVATGAGFADALAAGAAAAKLGSPVVLVPGGNPSAGAATAKLLRDLGTSEVRIAGGTGVVSVGMARSLAAGGRTVVRYGGSDRFATTAAIVTGVFGTGSPFSYWANGFGFADALSAGAAAGARGVPLILTRSDCVPDAVQGAAAPAGSAPRLLVGGTAVLADAVGAGARCFASAPTPRISGRVAEGQRVTAVPGAWQPAPTTLAYQWRRNGAPIAGGTGQNYVPVRADRGTRLSVSVTATRSGYARATRSSETAVVAEPPALRDPRSISVVVNKRRPLSPVSYEPSDLRTPSGIPNANGQPVRSAVATALEQMNAAAKNAGVHLVIRSGYRSYQYQVGLYNANVANSGRAAADVSTARPGYSEHQTGLVADIDDGGSCVLNACFGGTAAGQWLRANAYKYGFILRYDQGQQHITGYEYEPWHFRYVGTAIAGDMRAKGIRTLEQYFGLPAAPSY</sequence>
<name>A0ABP4XJ34_9MICO</name>
<dbReference type="InterPro" id="IPR058193">
    <property type="entry name" value="VanY/YodJ_core_dom"/>
</dbReference>
<dbReference type="InterPro" id="IPR003709">
    <property type="entry name" value="VanY-like_core_dom"/>
</dbReference>
<dbReference type="Pfam" id="PF02557">
    <property type="entry name" value="VanY"/>
    <property type="match status" value="1"/>
</dbReference>
<feature type="signal peptide" evidence="1">
    <location>
        <begin position="1"/>
        <end position="24"/>
    </location>
</feature>
<dbReference type="PANTHER" id="PTHR34385">
    <property type="entry name" value="D-ALANYL-D-ALANINE CARBOXYPEPTIDASE"/>
    <property type="match status" value="1"/>
</dbReference>
<organism evidence="3 4">
    <name type="scientific">Leucobacter iarius</name>
    <dbReference type="NCBI Taxonomy" id="333963"/>
    <lineage>
        <taxon>Bacteria</taxon>
        <taxon>Bacillati</taxon>
        <taxon>Actinomycetota</taxon>
        <taxon>Actinomycetes</taxon>
        <taxon>Micrococcales</taxon>
        <taxon>Microbacteriaceae</taxon>
        <taxon>Leucobacter</taxon>
    </lineage>
</organism>
<feature type="chain" id="PRO_5045706699" description="D-alanyl-D-alanine carboxypeptidase-like core domain-containing protein" evidence="1">
    <location>
        <begin position="25"/>
        <end position="630"/>
    </location>
</feature>
<gene>
    <name evidence="3" type="ORF">GCM10009768_07020</name>
</gene>
<dbReference type="Pfam" id="PF04122">
    <property type="entry name" value="CW_binding_2"/>
    <property type="match status" value="3"/>
</dbReference>
<dbReference type="InterPro" id="IPR052179">
    <property type="entry name" value="DD-CPase-like"/>
</dbReference>
<dbReference type="SUPFAM" id="SSF55166">
    <property type="entry name" value="Hedgehog/DD-peptidase"/>
    <property type="match status" value="1"/>
</dbReference>
<evidence type="ECO:0000256" key="1">
    <source>
        <dbReference type="SAM" id="SignalP"/>
    </source>
</evidence>
<dbReference type="RefSeq" id="WP_344029378.1">
    <property type="nucleotide sequence ID" value="NZ_BAAAOB010000001.1"/>
</dbReference>
<dbReference type="Gene3D" id="2.60.40.2700">
    <property type="match status" value="1"/>
</dbReference>
<feature type="domain" description="D-alanyl-D-alanine carboxypeptidase-like core" evidence="2">
    <location>
        <begin position="478"/>
        <end position="603"/>
    </location>
</feature>
<reference evidence="4" key="1">
    <citation type="journal article" date="2019" name="Int. J. Syst. Evol. Microbiol.">
        <title>The Global Catalogue of Microorganisms (GCM) 10K type strain sequencing project: providing services to taxonomists for standard genome sequencing and annotation.</title>
        <authorList>
            <consortium name="The Broad Institute Genomics Platform"/>
            <consortium name="The Broad Institute Genome Sequencing Center for Infectious Disease"/>
            <person name="Wu L."/>
            <person name="Ma J."/>
        </authorList>
    </citation>
    <scope>NUCLEOTIDE SEQUENCE [LARGE SCALE GENOMIC DNA]</scope>
    <source>
        <strain evidence="4">JCM 14736</strain>
    </source>
</reference>
<dbReference type="PANTHER" id="PTHR34385:SF1">
    <property type="entry name" value="PEPTIDOGLYCAN L-ALANYL-D-GLUTAMATE ENDOPEPTIDASE CWLK"/>
    <property type="match status" value="1"/>
</dbReference>
<comment type="caution">
    <text evidence="3">The sequence shown here is derived from an EMBL/GenBank/DDBJ whole genome shotgun (WGS) entry which is preliminary data.</text>
</comment>
<protein>
    <recommendedName>
        <fullName evidence="2">D-alanyl-D-alanine carboxypeptidase-like core domain-containing protein</fullName>
    </recommendedName>
</protein>
<keyword evidence="1" id="KW-0732">Signal</keyword>
<dbReference type="Gene3D" id="3.30.1380.10">
    <property type="match status" value="1"/>
</dbReference>
<dbReference type="InterPro" id="IPR009045">
    <property type="entry name" value="Zn_M74/Hedgehog-like"/>
</dbReference>
<dbReference type="EMBL" id="BAAAOB010000001">
    <property type="protein sequence ID" value="GAA1780708.1"/>
    <property type="molecule type" value="Genomic_DNA"/>
</dbReference>
<keyword evidence="4" id="KW-1185">Reference proteome</keyword>
<evidence type="ECO:0000259" key="2">
    <source>
        <dbReference type="Pfam" id="PF02557"/>
    </source>
</evidence>
<dbReference type="CDD" id="cd14852">
    <property type="entry name" value="LD-carboxypeptidase"/>
    <property type="match status" value="1"/>
</dbReference>
<dbReference type="InterPro" id="IPR007253">
    <property type="entry name" value="Cell_wall-bd_2"/>
</dbReference>